<sequence length="58" mass="5738">MKITPWYLVALTPFAAIGCSGAYLGHAAVVALTVGIFLGTLSLGSTPPPASPPNAPAS</sequence>
<dbReference type="KEGG" id="ccro:CMC5_049910"/>
<dbReference type="Proteomes" id="UP000067626">
    <property type="component" value="Chromosome"/>
</dbReference>
<accession>A0A0K1EIY9</accession>
<organism evidence="1 2">
    <name type="scientific">Chondromyces crocatus</name>
    <dbReference type="NCBI Taxonomy" id="52"/>
    <lineage>
        <taxon>Bacteria</taxon>
        <taxon>Pseudomonadati</taxon>
        <taxon>Myxococcota</taxon>
        <taxon>Polyangia</taxon>
        <taxon>Polyangiales</taxon>
        <taxon>Polyangiaceae</taxon>
        <taxon>Chondromyces</taxon>
    </lineage>
</organism>
<dbReference type="AlphaFoldDB" id="A0A0K1EIY9"/>
<evidence type="ECO:0000313" key="1">
    <source>
        <dbReference type="EMBL" id="AKT40836.1"/>
    </source>
</evidence>
<proteinExistence type="predicted"/>
<protein>
    <recommendedName>
        <fullName evidence="3">Lipoprotein</fullName>
    </recommendedName>
</protein>
<reference evidence="1 2" key="1">
    <citation type="submission" date="2015-07" db="EMBL/GenBank/DDBJ databases">
        <title>Genome analysis of myxobacterium Chondromyces crocatus Cm c5 reveals a high potential for natural compound synthesis and the genetic basis for the loss of fruiting body formation.</title>
        <authorList>
            <person name="Zaburannyi N."/>
            <person name="Bunk B."/>
            <person name="Maier J."/>
            <person name="Overmann J."/>
            <person name="Mueller R."/>
        </authorList>
    </citation>
    <scope>NUCLEOTIDE SEQUENCE [LARGE SCALE GENOMIC DNA]</scope>
    <source>
        <strain evidence="1 2">Cm c5</strain>
    </source>
</reference>
<evidence type="ECO:0000313" key="2">
    <source>
        <dbReference type="Proteomes" id="UP000067626"/>
    </source>
</evidence>
<evidence type="ECO:0008006" key="3">
    <source>
        <dbReference type="Google" id="ProtNLM"/>
    </source>
</evidence>
<gene>
    <name evidence="1" type="ORF">CMC5_049910</name>
</gene>
<dbReference type="RefSeq" id="WP_169796644.1">
    <property type="nucleotide sequence ID" value="NZ_CP012159.1"/>
</dbReference>
<dbReference type="PROSITE" id="PS51257">
    <property type="entry name" value="PROKAR_LIPOPROTEIN"/>
    <property type="match status" value="1"/>
</dbReference>
<keyword evidence="2" id="KW-1185">Reference proteome</keyword>
<dbReference type="EMBL" id="CP012159">
    <property type="protein sequence ID" value="AKT40836.1"/>
    <property type="molecule type" value="Genomic_DNA"/>
</dbReference>
<name>A0A0K1EIY9_CHOCO</name>